<proteinExistence type="predicted"/>
<gene>
    <name evidence="2" type="ORF">ACFP1K_04585</name>
</gene>
<protein>
    <submittedName>
        <fullName evidence="2">Uncharacterized protein</fullName>
    </submittedName>
</protein>
<reference evidence="3" key="1">
    <citation type="journal article" date="2019" name="Int. J. Syst. Evol. Microbiol.">
        <title>The Global Catalogue of Microorganisms (GCM) 10K type strain sequencing project: providing services to taxonomists for standard genome sequencing and annotation.</title>
        <authorList>
            <consortium name="The Broad Institute Genomics Platform"/>
            <consortium name="The Broad Institute Genome Sequencing Center for Infectious Disease"/>
            <person name="Wu L."/>
            <person name="Ma J."/>
        </authorList>
    </citation>
    <scope>NUCLEOTIDE SEQUENCE [LARGE SCALE GENOMIC DNA]</scope>
    <source>
        <strain evidence="3">JCM 30346</strain>
    </source>
</reference>
<dbReference type="Proteomes" id="UP001596137">
    <property type="component" value="Unassembled WGS sequence"/>
</dbReference>
<evidence type="ECO:0000313" key="3">
    <source>
        <dbReference type="Proteomes" id="UP001596137"/>
    </source>
</evidence>
<evidence type="ECO:0000256" key="1">
    <source>
        <dbReference type="SAM" id="MobiDB-lite"/>
    </source>
</evidence>
<evidence type="ECO:0000313" key="2">
    <source>
        <dbReference type="EMBL" id="MFC6080421.1"/>
    </source>
</evidence>
<comment type="caution">
    <text evidence="2">The sequence shown here is derived from an EMBL/GenBank/DDBJ whole genome shotgun (WGS) entry which is preliminary data.</text>
</comment>
<dbReference type="EMBL" id="JBHSRF010000004">
    <property type="protein sequence ID" value="MFC6080421.1"/>
    <property type="molecule type" value="Genomic_DNA"/>
</dbReference>
<accession>A0ABW1NB82</accession>
<feature type="region of interest" description="Disordered" evidence="1">
    <location>
        <begin position="196"/>
        <end position="233"/>
    </location>
</feature>
<dbReference type="RefSeq" id="WP_380747193.1">
    <property type="nucleotide sequence ID" value="NZ_JBHSRF010000004.1"/>
</dbReference>
<sequence>MATKALIHRCVLGIDIEKYSLGRTLHQQDVAQRSLDEILRHSAQTAGLDRDVWVRQAGGDGELAVLPPESDLSAVIGLFVRDIDDKLAEHNRIHGTGTQLRARMAIHLGLLQESALGFAGPALIVLSRLLNSRVLKAALAAASGADLALLLSAPAYEIVEADAHGLRRRTFRAVDVEDTAKGFRDVAYLHVAGDHFSGGSPARGEKGPTDDQPDIRGGETAHDSGPVDNRDHVTRVYGSNFNISGGRPSIKISERGDMYIFENTTDD</sequence>
<organism evidence="2 3">
    <name type="scientific">Sphaerisporangium aureirubrum</name>
    <dbReference type="NCBI Taxonomy" id="1544736"/>
    <lineage>
        <taxon>Bacteria</taxon>
        <taxon>Bacillati</taxon>
        <taxon>Actinomycetota</taxon>
        <taxon>Actinomycetes</taxon>
        <taxon>Streptosporangiales</taxon>
        <taxon>Streptosporangiaceae</taxon>
        <taxon>Sphaerisporangium</taxon>
    </lineage>
</organism>
<keyword evidence="3" id="KW-1185">Reference proteome</keyword>
<feature type="compositionally biased region" description="Basic and acidic residues" evidence="1">
    <location>
        <begin position="203"/>
        <end position="222"/>
    </location>
</feature>
<name>A0ABW1NB82_9ACTN</name>